<dbReference type="RefSeq" id="WP_139229991.1">
    <property type="nucleotide sequence ID" value="NZ_FOLB01000001.1"/>
</dbReference>
<dbReference type="STRING" id="574651.SAMN04487968_101326"/>
<proteinExistence type="predicted"/>
<organism evidence="1 2">
    <name type="scientific">Nocardioides terrae</name>
    <dbReference type="NCBI Taxonomy" id="574651"/>
    <lineage>
        <taxon>Bacteria</taxon>
        <taxon>Bacillati</taxon>
        <taxon>Actinomycetota</taxon>
        <taxon>Actinomycetes</taxon>
        <taxon>Propionibacteriales</taxon>
        <taxon>Nocardioidaceae</taxon>
        <taxon>Nocardioides</taxon>
    </lineage>
</organism>
<protein>
    <submittedName>
        <fullName evidence="1">Uncharacterized protein</fullName>
    </submittedName>
</protein>
<reference evidence="1 2" key="1">
    <citation type="submission" date="2016-10" db="EMBL/GenBank/DDBJ databases">
        <authorList>
            <person name="de Groot N.N."/>
        </authorList>
    </citation>
    <scope>NUCLEOTIDE SEQUENCE [LARGE SCALE GENOMIC DNA]</scope>
    <source>
        <strain evidence="1 2">CGMCC 1.7056</strain>
    </source>
</reference>
<name>A0A1I1DM42_9ACTN</name>
<evidence type="ECO:0000313" key="2">
    <source>
        <dbReference type="Proteomes" id="UP000198832"/>
    </source>
</evidence>
<dbReference type="AlphaFoldDB" id="A0A1I1DM42"/>
<evidence type="ECO:0000313" key="1">
    <source>
        <dbReference type="EMBL" id="SFB75442.1"/>
    </source>
</evidence>
<dbReference type="OrthoDB" id="3729011at2"/>
<sequence>MTRRRIDVTTGLAIALPVVVALLLVLVRPDAPATHRQAPATSALTTSSVVCPSSLDGRSGNESTLRVASASGATGALTLTSEAGTSSAQVAPGRVVEQPAPDAPVVVGGQDNLAPGIVAGLSSSQPLTALDCTPVAASQWFTGVGAGPTHASVLVLTNPNAGQAVAEVGVLGDDGPLDVPALRGVAVEGGSHVQIDLGSVVPQTGDLALHVVVQRGQLGVAVRDRGERLTGGTSTEDWLQPQLRPARRNLLLGVTPGAGRHTLTLANDTDDQATATVRLVTAGSVFAPAGATPITVPPHAAVGTVLDDLLGGDTAKDAIGIEVVSDHRLAASLRSVAGGDLSLLAPGPRVFTPTTAVMPEGAKRLVLAGADAVGVATVIARAADGAELLNQRVSLALDQGATLDLPDKATSIEVSPQRTAVRGVVQLQDGGSAVVRLRELVRAGAVPAVAPGTR</sequence>
<accession>A0A1I1DM42</accession>
<dbReference type="Proteomes" id="UP000198832">
    <property type="component" value="Unassembled WGS sequence"/>
</dbReference>
<dbReference type="Pfam" id="PF18986">
    <property type="entry name" value="DUF5719"/>
    <property type="match status" value="1"/>
</dbReference>
<dbReference type="InterPro" id="IPR043777">
    <property type="entry name" value="DUF5719"/>
</dbReference>
<keyword evidence="2" id="KW-1185">Reference proteome</keyword>
<gene>
    <name evidence="1" type="ORF">SAMN04487968_101326</name>
</gene>
<dbReference type="EMBL" id="FOLB01000001">
    <property type="protein sequence ID" value="SFB75442.1"/>
    <property type="molecule type" value="Genomic_DNA"/>
</dbReference>